<evidence type="ECO:0000313" key="9">
    <source>
        <dbReference type="Proteomes" id="UP000013827"/>
    </source>
</evidence>
<organism evidence="8 9">
    <name type="scientific">Emiliania huxleyi (strain CCMP1516)</name>
    <dbReference type="NCBI Taxonomy" id="280463"/>
    <lineage>
        <taxon>Eukaryota</taxon>
        <taxon>Haptista</taxon>
        <taxon>Haptophyta</taxon>
        <taxon>Prymnesiophyceae</taxon>
        <taxon>Isochrysidales</taxon>
        <taxon>Noelaerhabdaceae</taxon>
        <taxon>Emiliania</taxon>
    </lineage>
</organism>
<dbReference type="InterPro" id="IPR013130">
    <property type="entry name" value="Fe3_Rdtase_TM_dom"/>
</dbReference>
<dbReference type="GO" id="GO:0005886">
    <property type="term" value="C:plasma membrane"/>
    <property type="evidence" value="ECO:0007669"/>
    <property type="project" value="TreeGrafter"/>
</dbReference>
<dbReference type="PaxDb" id="2903-EOD22915"/>
<dbReference type="GeneID" id="17268462"/>
<comment type="subcellular location">
    <subcellularLocation>
        <location evidence="1">Membrane</location>
        <topology evidence="1">Multi-pass membrane protein</topology>
    </subcellularLocation>
</comment>
<keyword evidence="5 6" id="KW-0472">Membrane</keyword>
<dbReference type="InterPro" id="IPR039261">
    <property type="entry name" value="FNR_nucleotide-bd"/>
</dbReference>
<dbReference type="Gene3D" id="3.40.50.80">
    <property type="entry name" value="Nucleotide-binding domain of ferredoxin-NADP reductase (FNR) module"/>
    <property type="match status" value="1"/>
</dbReference>
<evidence type="ECO:0000313" key="8">
    <source>
        <dbReference type="EnsemblProtists" id="EOD22915"/>
    </source>
</evidence>
<keyword evidence="4" id="KW-0560">Oxidoreductase</keyword>
<dbReference type="SUPFAM" id="SSF52343">
    <property type="entry name" value="Ferredoxin reductase-like, C-terminal NADP-linked domain"/>
    <property type="match status" value="1"/>
</dbReference>
<feature type="domain" description="Ferric oxidoreductase" evidence="7">
    <location>
        <begin position="142"/>
        <end position="209"/>
    </location>
</feature>
<proteinExistence type="predicted"/>
<evidence type="ECO:0000256" key="6">
    <source>
        <dbReference type="SAM" id="Phobius"/>
    </source>
</evidence>
<protein>
    <recommendedName>
        <fullName evidence="7">Ferric oxidoreductase domain-containing protein</fullName>
    </recommendedName>
</protein>
<feature type="transmembrane region" description="Helical" evidence="6">
    <location>
        <begin position="194"/>
        <end position="212"/>
    </location>
</feature>
<keyword evidence="3 6" id="KW-1133">Transmembrane helix</keyword>
<keyword evidence="2 6" id="KW-0812">Transmembrane</keyword>
<dbReference type="CDD" id="cd06186">
    <property type="entry name" value="NOX_Duox_like_FAD_NADP"/>
    <property type="match status" value="1"/>
</dbReference>
<evidence type="ECO:0000256" key="4">
    <source>
        <dbReference type="ARBA" id="ARBA00023002"/>
    </source>
</evidence>
<sequence>MAGLGKVGCVLRTFRTPAAGKANIMLLAGVIPWWACQSYADATDLVDGWGYISGKACKWMMGMCLLPIARQSLWLNAAAAGFPEGVVIHSLCYTVTPALDAASDYEDWKHHLAHGNHTRGPECPGEFDGTQLHAVLAALRVYFWPWATRLSVETGEPEPNTLGVFILVGLIGTLAAISLSAFSLPRLRRARYDLFYVVHVPAAAFFIVLGAVHEFQMMVFVVPGVFAYFLDRTDFLNRTATSRFHHVTARVRLMTADWVRVDVAGPSLRSEAAYGTQFLYLRVPALGGESHAFSLAARCPSIVIKANGDWTRRLHELAQKQAAAALGIEHGSAPMSRLSSVATDLACEVDGVYGNASPPWRSYSHVLFVAGGVGVAPWLPAIEEWQEMCRLHGATAQTMRLVWCGRTHAELDVMGPYLPESGTTVFLTRASAREDGIDAAPEPVSTIAAPAQRAVGRGGTRPWLFAFVGVVSLCLTQMSYFYFKGASSLYVDYEKGCGDGCFEGEPTEAQYLLARALPVACAFVSIAAATAFARWASSHVIASMKCACLASSEGESAGTGAAGAGAQSTTLQARQRSVLLGRPDMAELIDKAVAEVEAVATPEAASPITTGLCVCVCGPDAMSKALQGAVRDARRRHRGVAIGLHVEEPDW</sequence>
<dbReference type="InterPro" id="IPR050369">
    <property type="entry name" value="RBOH/FRE"/>
</dbReference>
<evidence type="ECO:0000256" key="2">
    <source>
        <dbReference type="ARBA" id="ARBA00022692"/>
    </source>
</evidence>
<dbReference type="PANTHER" id="PTHR11972">
    <property type="entry name" value="NADPH OXIDASE"/>
    <property type="match status" value="1"/>
</dbReference>
<accession>A0A0D3JHD0</accession>
<reference evidence="8" key="2">
    <citation type="submission" date="2024-10" db="UniProtKB">
        <authorList>
            <consortium name="EnsemblProtists"/>
        </authorList>
    </citation>
    <scope>IDENTIFICATION</scope>
</reference>
<dbReference type="GO" id="GO:0016491">
    <property type="term" value="F:oxidoreductase activity"/>
    <property type="evidence" value="ECO:0007669"/>
    <property type="project" value="UniProtKB-KW"/>
</dbReference>
<dbReference type="HOGENOM" id="CLU_421183_0_0_1"/>
<dbReference type="PANTHER" id="PTHR11972:SF69">
    <property type="entry name" value="FERRIC REDUCTION OXIDASE 6-RELATED"/>
    <property type="match status" value="1"/>
</dbReference>
<dbReference type="KEGG" id="ehx:EMIHUDRAFT_195350"/>
<reference evidence="9" key="1">
    <citation type="journal article" date="2013" name="Nature">
        <title>Pan genome of the phytoplankton Emiliania underpins its global distribution.</title>
        <authorList>
            <person name="Read B.A."/>
            <person name="Kegel J."/>
            <person name="Klute M.J."/>
            <person name="Kuo A."/>
            <person name="Lefebvre S.C."/>
            <person name="Maumus F."/>
            <person name="Mayer C."/>
            <person name="Miller J."/>
            <person name="Monier A."/>
            <person name="Salamov A."/>
            <person name="Young J."/>
            <person name="Aguilar M."/>
            <person name="Claverie J.M."/>
            <person name="Frickenhaus S."/>
            <person name="Gonzalez K."/>
            <person name="Herman E.K."/>
            <person name="Lin Y.C."/>
            <person name="Napier J."/>
            <person name="Ogata H."/>
            <person name="Sarno A.F."/>
            <person name="Shmutz J."/>
            <person name="Schroeder D."/>
            <person name="de Vargas C."/>
            <person name="Verret F."/>
            <person name="von Dassow P."/>
            <person name="Valentin K."/>
            <person name="Van de Peer Y."/>
            <person name="Wheeler G."/>
            <person name="Dacks J.B."/>
            <person name="Delwiche C.F."/>
            <person name="Dyhrman S.T."/>
            <person name="Glockner G."/>
            <person name="John U."/>
            <person name="Richards T."/>
            <person name="Worden A.Z."/>
            <person name="Zhang X."/>
            <person name="Grigoriev I.V."/>
            <person name="Allen A.E."/>
            <person name="Bidle K."/>
            <person name="Borodovsky M."/>
            <person name="Bowler C."/>
            <person name="Brownlee C."/>
            <person name="Cock J.M."/>
            <person name="Elias M."/>
            <person name="Gladyshev V.N."/>
            <person name="Groth M."/>
            <person name="Guda C."/>
            <person name="Hadaegh A."/>
            <person name="Iglesias-Rodriguez M.D."/>
            <person name="Jenkins J."/>
            <person name="Jones B.M."/>
            <person name="Lawson T."/>
            <person name="Leese F."/>
            <person name="Lindquist E."/>
            <person name="Lobanov A."/>
            <person name="Lomsadze A."/>
            <person name="Malik S.B."/>
            <person name="Marsh M.E."/>
            <person name="Mackinder L."/>
            <person name="Mock T."/>
            <person name="Mueller-Roeber B."/>
            <person name="Pagarete A."/>
            <person name="Parker M."/>
            <person name="Probert I."/>
            <person name="Quesneville H."/>
            <person name="Raines C."/>
            <person name="Rensing S.A."/>
            <person name="Riano-Pachon D.M."/>
            <person name="Richier S."/>
            <person name="Rokitta S."/>
            <person name="Shiraiwa Y."/>
            <person name="Soanes D.M."/>
            <person name="van der Giezen M."/>
            <person name="Wahlund T.M."/>
            <person name="Williams B."/>
            <person name="Wilson W."/>
            <person name="Wolfe G."/>
            <person name="Wurch L.L."/>
        </authorList>
    </citation>
    <scope>NUCLEOTIDE SEQUENCE</scope>
</reference>
<dbReference type="EnsemblProtists" id="EOD22915">
    <property type="protein sequence ID" value="EOD22915"/>
    <property type="gene ID" value="EMIHUDRAFT_195350"/>
</dbReference>
<dbReference type="RefSeq" id="XP_005775344.1">
    <property type="nucleotide sequence ID" value="XM_005775287.1"/>
</dbReference>
<dbReference type="AlphaFoldDB" id="A0A0D3JHD0"/>
<dbReference type="eggNOG" id="KOG0039">
    <property type="taxonomic scope" value="Eukaryota"/>
</dbReference>
<dbReference type="Pfam" id="PF01794">
    <property type="entry name" value="Ferric_reduct"/>
    <property type="match status" value="1"/>
</dbReference>
<evidence type="ECO:0000259" key="7">
    <source>
        <dbReference type="Pfam" id="PF01794"/>
    </source>
</evidence>
<dbReference type="Proteomes" id="UP000013827">
    <property type="component" value="Unassembled WGS sequence"/>
</dbReference>
<evidence type="ECO:0000256" key="1">
    <source>
        <dbReference type="ARBA" id="ARBA00004141"/>
    </source>
</evidence>
<dbReference type="STRING" id="2903.R1E863"/>
<dbReference type="OMA" id="YAVEICV"/>
<evidence type="ECO:0000256" key="3">
    <source>
        <dbReference type="ARBA" id="ARBA00022989"/>
    </source>
</evidence>
<keyword evidence="9" id="KW-1185">Reference proteome</keyword>
<evidence type="ECO:0000256" key="5">
    <source>
        <dbReference type="ARBA" id="ARBA00023136"/>
    </source>
</evidence>
<feature type="transmembrane region" description="Helical" evidence="6">
    <location>
        <begin position="162"/>
        <end position="182"/>
    </location>
</feature>
<name>A0A0D3JHD0_EMIH1</name>